<dbReference type="AlphaFoldDB" id="A0A370HP86"/>
<sequence>MTDANRLLDLARRAYLDLHPGSTTEDPRAEVTCAADALFTILEFDQLLGDRIEARLAARETDGLSLGGWRAQLIFDEPRPLRPDTLGNCLIGDAFALPESEH</sequence>
<evidence type="ECO:0000313" key="1">
    <source>
        <dbReference type="EMBL" id="RDI60382.1"/>
    </source>
</evidence>
<keyword evidence="2" id="KW-1185">Reference proteome</keyword>
<protein>
    <submittedName>
        <fullName evidence="1">Uncharacterized protein</fullName>
    </submittedName>
</protein>
<dbReference type="RefSeq" id="WP_068004878.1">
    <property type="nucleotide sequence ID" value="NZ_QQBC01000015.1"/>
</dbReference>
<name>A0A370HP86_9NOCA</name>
<comment type="caution">
    <text evidence="1">The sequence shown here is derived from an EMBL/GenBank/DDBJ whole genome shotgun (WGS) entry which is preliminary data.</text>
</comment>
<organism evidence="1 2">
    <name type="scientific">Nocardia pseudobrasiliensis</name>
    <dbReference type="NCBI Taxonomy" id="45979"/>
    <lineage>
        <taxon>Bacteria</taxon>
        <taxon>Bacillati</taxon>
        <taxon>Actinomycetota</taxon>
        <taxon>Actinomycetes</taxon>
        <taxon>Mycobacteriales</taxon>
        <taxon>Nocardiaceae</taxon>
        <taxon>Nocardia</taxon>
    </lineage>
</organism>
<proteinExistence type="predicted"/>
<gene>
    <name evidence="1" type="ORF">DFR76_11510</name>
</gene>
<dbReference type="EMBL" id="QQBC01000015">
    <property type="protein sequence ID" value="RDI60382.1"/>
    <property type="molecule type" value="Genomic_DNA"/>
</dbReference>
<dbReference type="Proteomes" id="UP000254869">
    <property type="component" value="Unassembled WGS sequence"/>
</dbReference>
<reference evidence="1 2" key="1">
    <citation type="submission" date="2018-07" db="EMBL/GenBank/DDBJ databases">
        <title>Genomic Encyclopedia of Type Strains, Phase IV (KMG-IV): sequencing the most valuable type-strain genomes for metagenomic binning, comparative biology and taxonomic classification.</title>
        <authorList>
            <person name="Goeker M."/>
        </authorList>
    </citation>
    <scope>NUCLEOTIDE SEQUENCE [LARGE SCALE GENOMIC DNA]</scope>
    <source>
        <strain evidence="1 2">DSM 44290</strain>
    </source>
</reference>
<evidence type="ECO:0000313" key="2">
    <source>
        <dbReference type="Proteomes" id="UP000254869"/>
    </source>
</evidence>
<accession>A0A370HP86</accession>